<dbReference type="OrthoDB" id="5342924at2759"/>
<comment type="caution">
    <text evidence="3">The sequence shown here is derived from an EMBL/GenBank/DDBJ whole genome shotgun (WGS) entry which is preliminary data.</text>
</comment>
<evidence type="ECO:0000256" key="1">
    <source>
        <dbReference type="SAM" id="Phobius"/>
    </source>
</evidence>
<feature type="transmembrane region" description="Helical" evidence="1">
    <location>
        <begin position="134"/>
        <end position="155"/>
    </location>
</feature>
<reference evidence="3" key="1">
    <citation type="submission" date="2022-11" db="EMBL/GenBank/DDBJ databases">
        <authorList>
            <person name="Petersen C."/>
        </authorList>
    </citation>
    <scope>NUCLEOTIDE SEQUENCE</scope>
    <source>
        <strain evidence="3">IBT 21917</strain>
    </source>
</reference>
<reference evidence="3" key="2">
    <citation type="journal article" date="2023" name="IMA Fungus">
        <title>Comparative genomic study of the Penicillium genus elucidates a diverse pangenome and 15 lateral gene transfer events.</title>
        <authorList>
            <person name="Petersen C."/>
            <person name="Sorensen T."/>
            <person name="Nielsen M.R."/>
            <person name="Sondergaard T.E."/>
            <person name="Sorensen J.L."/>
            <person name="Fitzpatrick D.A."/>
            <person name="Frisvad J.C."/>
            <person name="Nielsen K.L."/>
        </authorList>
    </citation>
    <scope>NUCLEOTIDE SEQUENCE</scope>
    <source>
        <strain evidence="3">IBT 21917</strain>
    </source>
</reference>
<dbReference type="AlphaFoldDB" id="A0A9W9I0S1"/>
<keyword evidence="1" id="KW-1133">Transmembrane helix</keyword>
<feature type="chain" id="PRO_5040849673" description="Ig-like domain-containing protein" evidence="2">
    <location>
        <begin position="28"/>
        <end position="751"/>
    </location>
</feature>
<keyword evidence="1" id="KW-0812">Transmembrane</keyword>
<evidence type="ECO:0000256" key="2">
    <source>
        <dbReference type="SAM" id="SignalP"/>
    </source>
</evidence>
<feature type="transmembrane region" description="Helical" evidence="1">
    <location>
        <begin position="202"/>
        <end position="225"/>
    </location>
</feature>
<protein>
    <recommendedName>
        <fullName evidence="5">Ig-like domain-containing protein</fullName>
    </recommendedName>
</protein>
<feature type="transmembrane region" description="Helical" evidence="1">
    <location>
        <begin position="645"/>
        <end position="674"/>
    </location>
</feature>
<keyword evidence="4" id="KW-1185">Reference proteome</keyword>
<evidence type="ECO:0000313" key="3">
    <source>
        <dbReference type="EMBL" id="KAJ5161366.1"/>
    </source>
</evidence>
<organism evidence="3 4">
    <name type="scientific">Penicillium capsulatum</name>
    <dbReference type="NCBI Taxonomy" id="69766"/>
    <lineage>
        <taxon>Eukaryota</taxon>
        <taxon>Fungi</taxon>
        <taxon>Dikarya</taxon>
        <taxon>Ascomycota</taxon>
        <taxon>Pezizomycotina</taxon>
        <taxon>Eurotiomycetes</taxon>
        <taxon>Eurotiomycetidae</taxon>
        <taxon>Eurotiales</taxon>
        <taxon>Aspergillaceae</taxon>
        <taxon>Penicillium</taxon>
    </lineage>
</organism>
<dbReference type="Proteomes" id="UP001146351">
    <property type="component" value="Unassembled WGS sequence"/>
</dbReference>
<feature type="signal peptide" evidence="2">
    <location>
        <begin position="1"/>
        <end position="27"/>
    </location>
</feature>
<proteinExistence type="predicted"/>
<gene>
    <name evidence="3" type="ORF">N7492_006758</name>
</gene>
<accession>A0A9W9I0S1</accession>
<feature type="transmembrane region" description="Helical" evidence="1">
    <location>
        <begin position="91"/>
        <end position="114"/>
    </location>
</feature>
<keyword evidence="2" id="KW-0732">Signal</keyword>
<evidence type="ECO:0008006" key="5">
    <source>
        <dbReference type="Google" id="ProtNLM"/>
    </source>
</evidence>
<sequence>MKTRTISCLYLLVAILVFRKQSQLTLSRTDNTAYEPALPHFEPASPPTPSRWEAVFRTFGLGIIYASIKGQNGEYPKVAMWRSRSVALSKLLIHVIPFSAVLFLVGINIYGYWLGTEVPGIQGYNTAKLGALQFATKLHEITMLASLSIIIFTFVQRRIVAQQIAFGAMFAGLQYSNVSYLWSKELWGMIGSEWRRPYGKTFILVLLLATWLAPIVGPSSGVLMVPKIDDWPAGGTDFWLNTTRDKLWPSEVTDHGVNPGCLSDKDQSDCPFSGWRAFHAAVFPMFNHLTLPDDPYAWVQFPPTARVIGKYGLRSMNIFSTISFPLTVTGGLTSALADALSLAGSFWDQVCACEPRRKHFDWRKSAVWSIPDLQRPVTTVACRARSLSIEEGDVIHFPMIEWTPSDKPVPLPECFNVSNSQSLDRVIKGASGTHPDILWFPLADRKRGNHSLGAIVTIPPSPTGNGTLLSCTIDAHWVDGDYQVSHHRRYDQIWAPEVYFNASVSKTNSMIVLPRIHLSPRWAKYLNPRISNTNRTALEDLITVAGFWPTQPVSERAGRDLTSVVELSLSMMVSNGLSNLIPNIEIQGRRPVAMGCDPAWIDPLMPQKQAKGLGELGPGGMLWNMSGIDTANMTKFTMSVTVNGYAYSLGGATSIAAIIVLLIYCLLVIAHAVYVCFNSRSSSSWESISEIVALALQSRASDYLRNTGPGISTKDIFRSPVQIRDVGQRVQLTFPDTSDGSRMIQENKEYG</sequence>
<dbReference type="EMBL" id="JAPQKO010000005">
    <property type="protein sequence ID" value="KAJ5161366.1"/>
    <property type="molecule type" value="Genomic_DNA"/>
</dbReference>
<name>A0A9W9I0S1_9EURO</name>
<keyword evidence="1" id="KW-0472">Membrane</keyword>
<evidence type="ECO:0000313" key="4">
    <source>
        <dbReference type="Proteomes" id="UP001146351"/>
    </source>
</evidence>